<keyword evidence="3" id="KW-1185">Reference proteome</keyword>
<protein>
    <submittedName>
        <fullName evidence="2">Uncharacterized protein</fullName>
    </submittedName>
</protein>
<keyword evidence="1" id="KW-1133">Transmembrane helix</keyword>
<dbReference type="RefSeq" id="WP_201918816.1">
    <property type="nucleotide sequence ID" value="NZ_JAERQG010000001.1"/>
</dbReference>
<dbReference type="EMBL" id="JAERQG010000001">
    <property type="protein sequence ID" value="MBL0764852.1"/>
    <property type="molecule type" value="Genomic_DNA"/>
</dbReference>
<reference evidence="2" key="1">
    <citation type="submission" date="2021-01" db="EMBL/GenBank/DDBJ databases">
        <title>Marivirga sp. nov., isolated from intertidal surface sediments.</title>
        <authorList>
            <person name="Zhang M."/>
        </authorList>
    </citation>
    <scope>NUCLEOTIDE SEQUENCE</scope>
    <source>
        <strain evidence="2">SM1354</strain>
    </source>
</reference>
<feature type="transmembrane region" description="Helical" evidence="1">
    <location>
        <begin position="152"/>
        <end position="170"/>
    </location>
</feature>
<feature type="transmembrane region" description="Helical" evidence="1">
    <location>
        <begin position="176"/>
        <end position="194"/>
    </location>
</feature>
<dbReference type="AlphaFoldDB" id="A0A937DE38"/>
<proteinExistence type="predicted"/>
<feature type="transmembrane region" description="Helical" evidence="1">
    <location>
        <begin position="124"/>
        <end position="140"/>
    </location>
</feature>
<gene>
    <name evidence="2" type="ORF">JKP34_06285</name>
</gene>
<evidence type="ECO:0000313" key="2">
    <source>
        <dbReference type="EMBL" id="MBL0764852.1"/>
    </source>
</evidence>
<name>A0A937DE38_9BACT</name>
<feature type="transmembrane region" description="Helical" evidence="1">
    <location>
        <begin position="40"/>
        <end position="59"/>
    </location>
</feature>
<keyword evidence="1" id="KW-0472">Membrane</keyword>
<evidence type="ECO:0000313" key="3">
    <source>
        <dbReference type="Proteomes" id="UP000642920"/>
    </source>
</evidence>
<feature type="transmembrane region" description="Helical" evidence="1">
    <location>
        <begin position="65"/>
        <end position="86"/>
    </location>
</feature>
<feature type="transmembrane region" description="Helical" evidence="1">
    <location>
        <begin position="98"/>
        <end position="118"/>
    </location>
</feature>
<evidence type="ECO:0000256" key="1">
    <source>
        <dbReference type="SAM" id="Phobius"/>
    </source>
</evidence>
<keyword evidence="1" id="KW-0812">Transmembrane</keyword>
<accession>A0A937DE38</accession>
<comment type="caution">
    <text evidence="2">The sequence shown here is derived from an EMBL/GenBank/DDBJ whole genome shotgun (WGS) entry which is preliminary data.</text>
</comment>
<organism evidence="2 3">
    <name type="scientific">Marivirga atlantica</name>
    <dbReference type="NCBI Taxonomy" id="1548457"/>
    <lineage>
        <taxon>Bacteria</taxon>
        <taxon>Pseudomonadati</taxon>
        <taxon>Bacteroidota</taxon>
        <taxon>Cytophagia</taxon>
        <taxon>Cytophagales</taxon>
        <taxon>Marivirgaceae</taxon>
        <taxon>Marivirga</taxon>
    </lineage>
</organism>
<sequence length="200" mass="22447">MSIIYNRGTMNQQELSNQDSIKIIMEMVQSTKYNIARDKVIYLMWGYLVAISSLAHYVLKFQFEISQAYYVWLSMPVAGIITGIYYGRKKKHSTAKTFTDRAMSSIWIAFIVALIIFLLASPQIGWSAVYPIFMVLYGIGTATSGGIMKFKPLVIGGYLSMGVGLLAFYQPFDIQLFLLALAVIVSYVIPGHLLPKAQND</sequence>
<dbReference type="Proteomes" id="UP000642920">
    <property type="component" value="Unassembled WGS sequence"/>
</dbReference>